<evidence type="ECO:0000256" key="5">
    <source>
        <dbReference type="SAM" id="SignalP"/>
    </source>
</evidence>
<name>A0A6J1X7J0_GALME</name>
<evidence type="ECO:0000256" key="2">
    <source>
        <dbReference type="ARBA" id="ARBA00010701"/>
    </source>
</evidence>
<dbReference type="KEGG" id="gmw:113521404"/>
<dbReference type="PANTHER" id="PTHR11610">
    <property type="entry name" value="LIPASE"/>
    <property type="match status" value="1"/>
</dbReference>
<dbReference type="GO" id="GO:0005615">
    <property type="term" value="C:extracellular space"/>
    <property type="evidence" value="ECO:0007669"/>
    <property type="project" value="TreeGrafter"/>
</dbReference>
<dbReference type="AlphaFoldDB" id="A0A6J1X7J0"/>
<dbReference type="InterPro" id="IPR000734">
    <property type="entry name" value="TAG_lipase"/>
</dbReference>
<keyword evidence="5" id="KW-0732">Signal</keyword>
<dbReference type="GO" id="GO:0016042">
    <property type="term" value="P:lipid catabolic process"/>
    <property type="evidence" value="ECO:0007669"/>
    <property type="project" value="TreeGrafter"/>
</dbReference>
<evidence type="ECO:0000256" key="4">
    <source>
        <dbReference type="RuleBase" id="RU004262"/>
    </source>
</evidence>
<dbReference type="Pfam" id="PF00151">
    <property type="entry name" value="Lipase"/>
    <property type="match status" value="1"/>
</dbReference>
<dbReference type="InParanoid" id="A0A6J1X7J0"/>
<reference evidence="8" key="1">
    <citation type="submission" date="2025-08" db="UniProtKB">
        <authorList>
            <consortium name="RefSeq"/>
        </authorList>
    </citation>
    <scope>IDENTIFICATION</scope>
    <source>
        <tissue evidence="8">Whole larvae</tissue>
    </source>
</reference>
<evidence type="ECO:0000256" key="1">
    <source>
        <dbReference type="ARBA" id="ARBA00004613"/>
    </source>
</evidence>
<dbReference type="InterPro" id="IPR029058">
    <property type="entry name" value="AB_hydrolase_fold"/>
</dbReference>
<evidence type="ECO:0000259" key="6">
    <source>
        <dbReference type="Pfam" id="PF00151"/>
    </source>
</evidence>
<accession>A0A6J1X7J0</accession>
<dbReference type="Gene3D" id="3.40.50.1820">
    <property type="entry name" value="alpha/beta hydrolase"/>
    <property type="match status" value="1"/>
</dbReference>
<feature type="signal peptide" evidence="5">
    <location>
        <begin position="1"/>
        <end position="19"/>
    </location>
</feature>
<evidence type="ECO:0000313" key="7">
    <source>
        <dbReference type="Proteomes" id="UP001652740"/>
    </source>
</evidence>
<dbReference type="InterPro" id="IPR013818">
    <property type="entry name" value="Lipase"/>
</dbReference>
<feature type="chain" id="PRO_5027032233" evidence="5">
    <location>
        <begin position="20"/>
        <end position="366"/>
    </location>
</feature>
<dbReference type="SUPFAM" id="SSF53474">
    <property type="entry name" value="alpha/beta-Hydrolases"/>
    <property type="match status" value="1"/>
</dbReference>
<dbReference type="RefSeq" id="XP_026762735.1">
    <property type="nucleotide sequence ID" value="XM_026906934.3"/>
</dbReference>
<dbReference type="OrthoDB" id="199913at2759"/>
<evidence type="ECO:0000256" key="3">
    <source>
        <dbReference type="ARBA" id="ARBA00022525"/>
    </source>
</evidence>
<dbReference type="GeneID" id="113521404"/>
<gene>
    <name evidence="8" type="primary">LOC113521404</name>
</gene>
<comment type="subcellular location">
    <subcellularLocation>
        <location evidence="1">Secreted</location>
    </subcellularLocation>
</comment>
<keyword evidence="3" id="KW-0964">Secreted</keyword>
<evidence type="ECO:0000313" key="8">
    <source>
        <dbReference type="RefSeq" id="XP_026762735.1"/>
    </source>
</evidence>
<proteinExistence type="inferred from homology"/>
<comment type="similarity">
    <text evidence="2 4">Belongs to the AB hydrolase superfamily. Lipase family.</text>
</comment>
<dbReference type="Proteomes" id="UP001652740">
    <property type="component" value="Unplaced"/>
</dbReference>
<sequence length="366" mass="41570">MVSIIYLLCAPILLGFASTVPVQDTKNVKGYNSGYLSDCPGKENPIQISKESLRKIRIKVIGAKATPSWIRRKYNYYQIKEMANDPTMDYGQKTILFMSGYFDNPDLPPSRIFESSYRMLGYNVWLVDIYKFVNYQFPQVARFAPVAGGHVGEMIYNLTLQNVGFDPKKLELLGLSLGGETISFIAKSFKALSGIKFSRLTALDPTGPCFRNLGPEYRLDQSDADYVEVVSTNMDGLGLATPVGHVNFYINGGEYQISDAYWIPCELLCSHVKVYTIWYSALRNPNSFIAMQCDSVQQARDMNCYDRQHLVTNLLGLNVNKTKHGIFYLATYHTYPYYMGEKGLKREFEPISNFFKELNKDDVIVV</sequence>
<feature type="domain" description="Lipase" evidence="6">
    <location>
        <begin position="89"/>
        <end position="336"/>
    </location>
</feature>
<protein>
    <submittedName>
        <fullName evidence="8">Pancreatic lipase-related protein 2-like</fullName>
    </submittedName>
</protein>
<keyword evidence="7" id="KW-1185">Reference proteome</keyword>
<organism evidence="7 8">
    <name type="scientific">Galleria mellonella</name>
    <name type="common">Greater wax moth</name>
    <dbReference type="NCBI Taxonomy" id="7137"/>
    <lineage>
        <taxon>Eukaryota</taxon>
        <taxon>Metazoa</taxon>
        <taxon>Ecdysozoa</taxon>
        <taxon>Arthropoda</taxon>
        <taxon>Hexapoda</taxon>
        <taxon>Insecta</taxon>
        <taxon>Pterygota</taxon>
        <taxon>Neoptera</taxon>
        <taxon>Endopterygota</taxon>
        <taxon>Lepidoptera</taxon>
        <taxon>Glossata</taxon>
        <taxon>Ditrysia</taxon>
        <taxon>Pyraloidea</taxon>
        <taxon>Pyralidae</taxon>
        <taxon>Galleriinae</taxon>
        <taxon>Galleria</taxon>
    </lineage>
</organism>
<dbReference type="GO" id="GO:0016298">
    <property type="term" value="F:lipase activity"/>
    <property type="evidence" value="ECO:0007669"/>
    <property type="project" value="InterPro"/>
</dbReference>